<dbReference type="GO" id="GO:0030245">
    <property type="term" value="P:cellulose catabolic process"/>
    <property type="evidence" value="ECO:0007669"/>
    <property type="project" value="UniProtKB-KW"/>
</dbReference>
<dbReference type="EMBL" id="WEHX01000078">
    <property type="protein sequence ID" value="KAB7655980.1"/>
    <property type="molecule type" value="Genomic_DNA"/>
</dbReference>
<evidence type="ECO:0000256" key="8">
    <source>
        <dbReference type="SAM" id="SignalP"/>
    </source>
</evidence>
<dbReference type="AlphaFoldDB" id="A0A6I1EP22"/>
<evidence type="ECO:0000313" key="10">
    <source>
        <dbReference type="Proteomes" id="UP000430564"/>
    </source>
</evidence>
<keyword evidence="8" id="KW-0732">Signal</keyword>
<dbReference type="Gene3D" id="1.50.10.10">
    <property type="match status" value="1"/>
</dbReference>
<feature type="signal peptide" evidence="8">
    <location>
        <begin position="1"/>
        <end position="23"/>
    </location>
</feature>
<dbReference type="InterPro" id="IPR002037">
    <property type="entry name" value="Glyco_hydro_8"/>
</dbReference>
<evidence type="ECO:0000256" key="3">
    <source>
        <dbReference type="ARBA" id="ARBA00012601"/>
    </source>
</evidence>
<dbReference type="EC" id="3.2.1.4" evidence="3"/>
<sequence>MKKTLLMSVFAAALALQALPANAWKLWDDFKASNIETARVVDYSDSRRITTSEGQSYALFFALVANDRTAFAALSDWTEKNLSAGDITKALPSWLWGQTRAGDRNAWGVIDTNNAADSDMWIAWCYLEAGRLWNKSEYTAKGRAMLELLKKEVRDVENLGKVILPGRVGFEDKNGTVKLNPSYYPLFILRRFALEDAYWTDVYDGSLRMLLRSAPSGFAPEWARFTNQGRLVTPDATDYTEGSYNAIRTYMWAGMMSPEDPGRFPLVERFQPMVDATRKLNFPPEKVNVVTADVEAPGPAYFGACLLSLLGNDRTAGLIRTVLSAEGVTRDRYYGNVLVLYGLGFDEGRFLFDRDGRLVIRMEEAQK</sequence>
<keyword evidence="7" id="KW-0624">Polysaccharide degradation</keyword>
<accession>A0A6I1EP22</accession>
<evidence type="ECO:0000313" key="9">
    <source>
        <dbReference type="EMBL" id="KAB7655980.1"/>
    </source>
</evidence>
<evidence type="ECO:0000256" key="7">
    <source>
        <dbReference type="ARBA" id="ARBA00023326"/>
    </source>
</evidence>
<dbReference type="OrthoDB" id="9766708at2"/>
<dbReference type="SUPFAM" id="SSF48208">
    <property type="entry name" value="Six-hairpin glycosidases"/>
    <property type="match status" value="1"/>
</dbReference>
<comment type="caution">
    <text evidence="9">The sequence shown here is derived from an EMBL/GenBank/DDBJ whole genome shotgun (WGS) entry which is preliminary data.</text>
</comment>
<dbReference type="InterPro" id="IPR012341">
    <property type="entry name" value="6hp_glycosidase-like_sf"/>
</dbReference>
<keyword evidence="7" id="KW-0119">Carbohydrate metabolism</keyword>
<protein>
    <recommendedName>
        <fullName evidence="3">cellulase</fullName>
        <ecNumber evidence="3">3.2.1.4</ecNumber>
    </recommendedName>
</protein>
<dbReference type="GO" id="GO:0008810">
    <property type="term" value="F:cellulase activity"/>
    <property type="evidence" value="ECO:0007669"/>
    <property type="project" value="UniProtKB-EC"/>
</dbReference>
<reference evidence="9 10" key="1">
    <citation type="submission" date="2019-10" db="EMBL/GenBank/DDBJ databases">
        <title>Genome diversity of Sutterella seckii.</title>
        <authorList>
            <person name="Chaplin A.V."/>
            <person name="Sokolova S.R."/>
            <person name="Mosin K.A."/>
            <person name="Ivanova E.L."/>
            <person name="Kochetkova T.O."/>
            <person name="Goltsov A.Y."/>
            <person name="Trofimov D.Y."/>
            <person name="Efimov B.A."/>
        </authorList>
    </citation>
    <scope>NUCLEOTIDE SEQUENCE [LARGE SCALE GENOMIC DNA]</scope>
    <source>
        <strain evidence="9 10">ASD393</strain>
    </source>
</reference>
<keyword evidence="6 9" id="KW-0326">Glycosidase</keyword>
<feature type="chain" id="PRO_5026116995" description="cellulase" evidence="8">
    <location>
        <begin position="24"/>
        <end position="367"/>
    </location>
</feature>
<keyword evidence="4 9" id="KW-0378">Hydrolase</keyword>
<evidence type="ECO:0000256" key="6">
    <source>
        <dbReference type="ARBA" id="ARBA00023295"/>
    </source>
</evidence>
<evidence type="ECO:0000256" key="2">
    <source>
        <dbReference type="ARBA" id="ARBA00009209"/>
    </source>
</evidence>
<comment type="catalytic activity">
    <reaction evidence="1">
        <text>Endohydrolysis of (1-&gt;4)-beta-D-glucosidic linkages in cellulose, lichenin and cereal beta-D-glucans.</text>
        <dbReference type="EC" id="3.2.1.4"/>
    </reaction>
</comment>
<evidence type="ECO:0000256" key="5">
    <source>
        <dbReference type="ARBA" id="ARBA00023001"/>
    </source>
</evidence>
<dbReference type="InterPro" id="IPR008928">
    <property type="entry name" value="6-hairpin_glycosidase_sf"/>
</dbReference>
<dbReference type="Proteomes" id="UP000430564">
    <property type="component" value="Unassembled WGS sequence"/>
</dbReference>
<gene>
    <name evidence="9" type="primary">bcsZ</name>
    <name evidence="9" type="ORF">GBM95_09260</name>
</gene>
<evidence type="ECO:0000256" key="4">
    <source>
        <dbReference type="ARBA" id="ARBA00022801"/>
    </source>
</evidence>
<organism evidence="9 10">
    <name type="scientific">Sutterella seckii</name>
    <dbReference type="NCBI Taxonomy" id="1944635"/>
    <lineage>
        <taxon>Bacteria</taxon>
        <taxon>Pseudomonadati</taxon>
        <taxon>Pseudomonadota</taxon>
        <taxon>Betaproteobacteria</taxon>
        <taxon>Burkholderiales</taxon>
        <taxon>Sutterellaceae</taxon>
        <taxon>Sutterella</taxon>
    </lineage>
</organism>
<dbReference type="PRINTS" id="PR00735">
    <property type="entry name" value="GLHYDRLASE8"/>
</dbReference>
<dbReference type="Pfam" id="PF01270">
    <property type="entry name" value="Glyco_hydro_8"/>
    <property type="match status" value="1"/>
</dbReference>
<name>A0A6I1EP22_9BURK</name>
<keyword evidence="5" id="KW-0136">Cellulose degradation</keyword>
<dbReference type="RefSeq" id="WP_152158846.1">
    <property type="nucleotide sequence ID" value="NZ_WEHX01000078.1"/>
</dbReference>
<dbReference type="NCBIfam" id="NF008305">
    <property type="entry name" value="PRK11097.1"/>
    <property type="match status" value="1"/>
</dbReference>
<proteinExistence type="inferred from homology"/>
<comment type="similarity">
    <text evidence="2">Belongs to the glycosyl hydrolase 8 (cellulase D) family.</text>
</comment>
<evidence type="ECO:0000256" key="1">
    <source>
        <dbReference type="ARBA" id="ARBA00000966"/>
    </source>
</evidence>